<sequence>MTSFRITHPILAPLLLLLLISITQISGLPTIVIVPGAWQSPIHYTKLTTFLRSEGYPIVSRSHPSVDSLLPARRTSAGDAAAIHDNVLFPLIEEEGQDVVLVMHGYGGLVGSAATVGWSRVERREKGLPGGVIGVIFIAAFVSRIGNSMAGLMPGGRLEEWVLKYKREKKKRGKWLTLLIPHVMKPDLQTFPSTSPTSLFYNDLNPDLAALFAHELRNQSLISLISPTGIVPPAWADNTHYAGRRAYGFTVKDEVVPLETQEAIAGLAGVDFVTRYFEAGHSPFLSVPDELGEWIVGLAMVWEHIGGGDGGQGGVAVT</sequence>
<feature type="domain" description="AB hydrolase-1" evidence="2">
    <location>
        <begin position="31"/>
        <end position="291"/>
    </location>
</feature>
<dbReference type="PANTHER" id="PTHR37017">
    <property type="entry name" value="AB HYDROLASE-1 DOMAIN-CONTAINING PROTEIN-RELATED"/>
    <property type="match status" value="1"/>
</dbReference>
<evidence type="ECO:0000313" key="4">
    <source>
        <dbReference type="Proteomes" id="UP001161017"/>
    </source>
</evidence>
<dbReference type="EMBL" id="JAPUFD010000011">
    <property type="protein sequence ID" value="MDI1490016.1"/>
    <property type="molecule type" value="Genomic_DNA"/>
</dbReference>
<organism evidence="3 4">
    <name type="scientific">Ramalina farinacea</name>
    <dbReference type="NCBI Taxonomy" id="258253"/>
    <lineage>
        <taxon>Eukaryota</taxon>
        <taxon>Fungi</taxon>
        <taxon>Dikarya</taxon>
        <taxon>Ascomycota</taxon>
        <taxon>Pezizomycotina</taxon>
        <taxon>Lecanoromycetes</taxon>
        <taxon>OSLEUM clade</taxon>
        <taxon>Lecanoromycetidae</taxon>
        <taxon>Lecanorales</taxon>
        <taxon>Lecanorineae</taxon>
        <taxon>Ramalinaceae</taxon>
        <taxon>Ramalina</taxon>
    </lineage>
</organism>
<feature type="signal peptide" evidence="1">
    <location>
        <begin position="1"/>
        <end position="27"/>
    </location>
</feature>
<evidence type="ECO:0000256" key="1">
    <source>
        <dbReference type="SAM" id="SignalP"/>
    </source>
</evidence>
<dbReference type="AlphaFoldDB" id="A0AA43QRW1"/>
<dbReference type="InterPro" id="IPR000073">
    <property type="entry name" value="AB_hydrolase_1"/>
</dbReference>
<reference evidence="3" key="1">
    <citation type="journal article" date="2023" name="Genome Biol. Evol.">
        <title>First Whole Genome Sequence and Flow Cytometry Genome Size Data for the Lichen-Forming Fungus Ramalina farinacea (Ascomycota).</title>
        <authorList>
            <person name="Llewellyn T."/>
            <person name="Mian S."/>
            <person name="Hill R."/>
            <person name="Leitch I.J."/>
            <person name="Gaya E."/>
        </authorList>
    </citation>
    <scope>NUCLEOTIDE SEQUENCE</scope>
    <source>
        <strain evidence="3">LIQ254RAFAR</strain>
    </source>
</reference>
<dbReference type="SUPFAM" id="SSF53474">
    <property type="entry name" value="alpha/beta-Hydrolases"/>
    <property type="match status" value="1"/>
</dbReference>
<gene>
    <name evidence="3" type="ORF">OHK93_001215</name>
</gene>
<accession>A0AA43QRW1</accession>
<comment type="caution">
    <text evidence="3">The sequence shown here is derived from an EMBL/GenBank/DDBJ whole genome shotgun (WGS) entry which is preliminary data.</text>
</comment>
<dbReference type="Proteomes" id="UP001161017">
    <property type="component" value="Unassembled WGS sequence"/>
</dbReference>
<dbReference type="Pfam" id="PF12697">
    <property type="entry name" value="Abhydrolase_6"/>
    <property type="match status" value="1"/>
</dbReference>
<dbReference type="Gene3D" id="3.40.50.1820">
    <property type="entry name" value="alpha/beta hydrolase"/>
    <property type="match status" value="1"/>
</dbReference>
<dbReference type="PANTHER" id="PTHR37017:SF8">
    <property type="entry name" value="AB HYDROLASE-1 DOMAIN-CONTAINING PROTEIN"/>
    <property type="match status" value="1"/>
</dbReference>
<dbReference type="InterPro" id="IPR052897">
    <property type="entry name" value="Sec-Metab_Biosynth_Hydrolase"/>
</dbReference>
<feature type="chain" id="PRO_5041334032" description="AB hydrolase-1 domain-containing protein" evidence="1">
    <location>
        <begin position="28"/>
        <end position="318"/>
    </location>
</feature>
<keyword evidence="4" id="KW-1185">Reference proteome</keyword>
<keyword evidence="1" id="KW-0732">Signal</keyword>
<dbReference type="InterPro" id="IPR029058">
    <property type="entry name" value="AB_hydrolase_fold"/>
</dbReference>
<evidence type="ECO:0000313" key="3">
    <source>
        <dbReference type="EMBL" id="MDI1490016.1"/>
    </source>
</evidence>
<proteinExistence type="predicted"/>
<protein>
    <recommendedName>
        <fullName evidence="2">AB hydrolase-1 domain-containing protein</fullName>
    </recommendedName>
</protein>
<name>A0AA43QRW1_9LECA</name>
<evidence type="ECO:0000259" key="2">
    <source>
        <dbReference type="Pfam" id="PF12697"/>
    </source>
</evidence>